<dbReference type="RefSeq" id="WP_173712497.1">
    <property type="nucleotide sequence ID" value="NZ_JABSWW010000002.1"/>
</dbReference>
<proteinExistence type="predicted"/>
<evidence type="ECO:0000256" key="1">
    <source>
        <dbReference type="SAM" id="Phobius"/>
    </source>
</evidence>
<dbReference type="EMBL" id="JABSWW010000002">
    <property type="protein sequence ID" value="NRT92351.1"/>
    <property type="molecule type" value="Genomic_DNA"/>
</dbReference>
<comment type="caution">
    <text evidence="2">The sequence shown here is derived from an EMBL/GenBank/DDBJ whole genome shotgun (WGS) entry which is preliminary data.</text>
</comment>
<organism evidence="2 3">
    <name type="scientific">Clostridium beijerinckii</name>
    <name type="common">Clostridium MP</name>
    <dbReference type="NCBI Taxonomy" id="1520"/>
    <lineage>
        <taxon>Bacteria</taxon>
        <taxon>Bacillati</taxon>
        <taxon>Bacillota</taxon>
        <taxon>Clostridia</taxon>
        <taxon>Eubacteriales</taxon>
        <taxon>Clostridiaceae</taxon>
        <taxon>Clostridium</taxon>
    </lineage>
</organism>
<accession>A0AAX0BB72</accession>
<dbReference type="Proteomes" id="UP001193748">
    <property type="component" value="Unassembled WGS sequence"/>
</dbReference>
<keyword evidence="1" id="KW-1133">Transmembrane helix</keyword>
<evidence type="ECO:0000313" key="2">
    <source>
        <dbReference type="EMBL" id="NRT92351.1"/>
    </source>
</evidence>
<name>A0AAX0BB72_CLOBE</name>
<keyword evidence="1" id="KW-0812">Transmembrane</keyword>
<feature type="transmembrane region" description="Helical" evidence="1">
    <location>
        <begin position="44"/>
        <end position="63"/>
    </location>
</feature>
<evidence type="ECO:0000313" key="3">
    <source>
        <dbReference type="Proteomes" id="UP001193748"/>
    </source>
</evidence>
<reference evidence="2" key="1">
    <citation type="submission" date="2020-05" db="EMBL/GenBank/DDBJ databases">
        <authorList>
            <person name="Brown S."/>
            <person name="Huntemann M."/>
            <person name="Clum A."/>
            <person name="Spunde A."/>
            <person name="Palaniappan K."/>
            <person name="Ritter S."/>
            <person name="Mikhailova N."/>
            <person name="Chen I.-M."/>
            <person name="Stamatis D."/>
            <person name="Reddy T."/>
            <person name="O'Malley R."/>
            <person name="Daum C."/>
            <person name="Shapiro N."/>
            <person name="Ivanova N."/>
            <person name="Kyrpides N."/>
            <person name="Woyke T."/>
        </authorList>
    </citation>
    <scope>NUCLEOTIDE SEQUENCE</scope>
    <source>
        <strain evidence="2">DJ080</strain>
    </source>
</reference>
<protein>
    <submittedName>
        <fullName evidence="2">Uncharacterized protein</fullName>
    </submittedName>
</protein>
<sequence>MEYALIIIGLFIILTTYREAKSDNSILSKDYSLRIFSKTIVGGYIIGLLSILAGSLFIYLNYFRI</sequence>
<dbReference type="AlphaFoldDB" id="A0AAX0BB72"/>
<reference evidence="2" key="2">
    <citation type="journal article" date="2022" name="Nat. Biotechnol.">
        <title>Carbon-negative production of acetone and isopropanol by gas fermentation at industrial pilot scale.</title>
        <authorList>
            <person name="Liew F.E."/>
            <person name="Nogle R."/>
            <person name="Abdalla T."/>
            <person name="Rasor B.J."/>
            <person name="Canter C."/>
            <person name="Jensen R.O."/>
            <person name="Wang L."/>
            <person name="Strutz J."/>
            <person name="Chirania P."/>
            <person name="De Tissera S."/>
            <person name="Mueller A.P."/>
            <person name="Ruan Z."/>
            <person name="Gao A."/>
            <person name="Tran L."/>
            <person name="Engle N.L."/>
            <person name="Bromley J.C."/>
            <person name="Daniell J."/>
            <person name="Conrado R."/>
            <person name="Tschaplinski T.J."/>
            <person name="Giannone R.J."/>
            <person name="Hettich R.L."/>
            <person name="Karim A.S."/>
            <person name="Simpson S.D."/>
            <person name="Brown S.D."/>
            <person name="Leang C."/>
            <person name="Jewett M.C."/>
            <person name="Kopke M."/>
        </authorList>
    </citation>
    <scope>NUCLEOTIDE SEQUENCE</scope>
    <source>
        <strain evidence="2">DJ080</strain>
    </source>
</reference>
<keyword evidence="1" id="KW-0472">Membrane</keyword>
<gene>
    <name evidence="2" type="ORF">B0H41_006172</name>
</gene>